<keyword evidence="1" id="KW-0472">Membrane</keyword>
<proteinExistence type="predicted"/>
<dbReference type="InterPro" id="IPR021367">
    <property type="entry name" value="DUF2982"/>
</dbReference>
<dbReference type="Proteomes" id="UP000256561">
    <property type="component" value="Unassembled WGS sequence"/>
</dbReference>
<dbReference type="OrthoDB" id="7061905at2"/>
<dbReference type="Pfam" id="PF11201">
    <property type="entry name" value="DUF2982"/>
    <property type="match status" value="1"/>
</dbReference>
<protein>
    <submittedName>
        <fullName evidence="2">DUF2982 domain-containing protein</fullName>
    </submittedName>
</protein>
<name>A0A3D8M9U1_9ALTE</name>
<gene>
    <name evidence="2" type="ORF">DXV75_06965</name>
</gene>
<evidence type="ECO:0000256" key="1">
    <source>
        <dbReference type="SAM" id="Phobius"/>
    </source>
</evidence>
<comment type="caution">
    <text evidence="2">The sequence shown here is derived from an EMBL/GenBank/DDBJ whole genome shotgun (WGS) entry which is preliminary data.</text>
</comment>
<feature type="transmembrane region" description="Helical" evidence="1">
    <location>
        <begin position="43"/>
        <end position="64"/>
    </location>
</feature>
<evidence type="ECO:0000313" key="2">
    <source>
        <dbReference type="EMBL" id="RDV26721.1"/>
    </source>
</evidence>
<dbReference type="EMBL" id="QRHA01000004">
    <property type="protein sequence ID" value="RDV26721.1"/>
    <property type="molecule type" value="Genomic_DNA"/>
</dbReference>
<keyword evidence="1" id="KW-0812">Transmembrane</keyword>
<accession>A0A3D8M9U1</accession>
<feature type="transmembrane region" description="Helical" evidence="1">
    <location>
        <begin position="20"/>
        <end position="37"/>
    </location>
</feature>
<dbReference type="RefSeq" id="WP_115592674.1">
    <property type="nucleotide sequence ID" value="NZ_QRHA01000004.1"/>
</dbReference>
<dbReference type="AlphaFoldDB" id="A0A3D8M9U1"/>
<sequence length="227" mass="25553">MSGTEAQNIYIKANSKRNGIATLLVGLAGLTASAIWIASVPQWLVLAGIFLTSASIVAILVGWFKLREPDYSIELSPEAIRYCHRLGNWRIDWSNLQRFDCPRVRQGLDFNELDAIGFKLKDYAPFIQSVSPRLATHLLMEQRPLLLQNRDESCATGTCFGNEFLDDSRYVLENGEVLTGVRAMLANRMAQLRKQLGFDVFLSSVELDRAPGDFVQLLKDCEQSRPR</sequence>
<organism evidence="2 3">
    <name type="scientific">Alteromonas aestuariivivens</name>
    <dbReference type="NCBI Taxonomy" id="1938339"/>
    <lineage>
        <taxon>Bacteria</taxon>
        <taxon>Pseudomonadati</taxon>
        <taxon>Pseudomonadota</taxon>
        <taxon>Gammaproteobacteria</taxon>
        <taxon>Alteromonadales</taxon>
        <taxon>Alteromonadaceae</taxon>
        <taxon>Alteromonas/Salinimonas group</taxon>
        <taxon>Alteromonas</taxon>
    </lineage>
</organism>
<evidence type="ECO:0000313" key="3">
    <source>
        <dbReference type="Proteomes" id="UP000256561"/>
    </source>
</evidence>
<keyword evidence="3" id="KW-1185">Reference proteome</keyword>
<keyword evidence="1" id="KW-1133">Transmembrane helix</keyword>
<reference evidence="3" key="1">
    <citation type="submission" date="2018-08" db="EMBL/GenBank/DDBJ databases">
        <authorList>
            <person name="Zhang J."/>
            <person name="Du Z.-J."/>
        </authorList>
    </citation>
    <scope>NUCLEOTIDE SEQUENCE [LARGE SCALE GENOMIC DNA]</scope>
    <source>
        <strain evidence="3">KCTC 52655</strain>
    </source>
</reference>